<name>A0ABS3L3U7_9STAP</name>
<dbReference type="RefSeq" id="WP_207572506.1">
    <property type="nucleotide sequence ID" value="NZ_JAFNLQ010000006.1"/>
</dbReference>
<organism evidence="2 3">
    <name type="scientific">Staphylococcus nepalensis</name>
    <dbReference type="NCBI Taxonomy" id="214473"/>
    <lineage>
        <taxon>Bacteria</taxon>
        <taxon>Bacillati</taxon>
        <taxon>Bacillota</taxon>
        <taxon>Bacilli</taxon>
        <taxon>Bacillales</taxon>
        <taxon>Staphylococcaceae</taxon>
        <taxon>Staphylococcus</taxon>
    </lineage>
</organism>
<dbReference type="EMBL" id="JAFNLT010000013">
    <property type="protein sequence ID" value="MBO1228237.1"/>
    <property type="molecule type" value="Genomic_DNA"/>
</dbReference>
<evidence type="ECO:0000313" key="3">
    <source>
        <dbReference type="Proteomes" id="UP000664081"/>
    </source>
</evidence>
<dbReference type="Proteomes" id="UP000664081">
    <property type="component" value="Unassembled WGS sequence"/>
</dbReference>
<dbReference type="InterPro" id="IPR008841">
    <property type="entry name" value="Siphovirus-type_tail_N"/>
</dbReference>
<proteinExistence type="predicted"/>
<feature type="domain" description="Siphovirus-type tail component RIFT-related" evidence="1">
    <location>
        <begin position="26"/>
        <end position="127"/>
    </location>
</feature>
<protein>
    <submittedName>
        <fullName evidence="2">Phage tail family protein</fullName>
    </submittedName>
</protein>
<dbReference type="Pfam" id="PF05709">
    <property type="entry name" value="Sipho_tail"/>
    <property type="match status" value="1"/>
</dbReference>
<reference evidence="2 3" key="1">
    <citation type="submission" date="2021-03" db="EMBL/GenBank/DDBJ databases">
        <title>Staphylococci and Mammaliicocci in bats.</title>
        <authorList>
            <person name="Fountain K."/>
        </authorList>
    </citation>
    <scope>NUCLEOTIDE SEQUENCE [LARGE SCALE GENOMIC DNA]</scope>
    <source>
        <strain evidence="2 3">18_1_E_SW</strain>
    </source>
</reference>
<accession>A0ABS3L3U7</accession>
<gene>
    <name evidence="2" type="ORF">J3T88_13130</name>
</gene>
<keyword evidence="3" id="KW-1185">Reference proteome</keyword>
<evidence type="ECO:0000313" key="2">
    <source>
        <dbReference type="EMBL" id="MBO1228237.1"/>
    </source>
</evidence>
<comment type="caution">
    <text evidence="2">The sequence shown here is derived from an EMBL/GenBank/DDBJ whole genome shotgun (WGS) entry which is preliminary data.</text>
</comment>
<sequence length="275" mass="32017">MKKEVELIFDNETIKLTNNEGFVYMEFLEDDVQVQDNNIEINGVDGVLPGAITFAPFNLELRFIYSGIDTEDYRLFKSKLRSIIYQRKPYYVWHSDMPGKKYAVLPQNTEIEDKFGRNGEIILKFLVWKGYSESLKDTSQFSLSSGYWQFEAGVLSDDEIKYTHDTTAFKIYNGSSDTINPLLRHQFKLLVNIDAPKGFKINNKTTGDVFEYKKGIKKNQQLVINGVHPFINNKRVGIDTNWQWLTLAKGFNDIEITGENIKEVKTQWIFPFIYR</sequence>
<evidence type="ECO:0000259" key="1">
    <source>
        <dbReference type="Pfam" id="PF05709"/>
    </source>
</evidence>